<feature type="transmembrane region" description="Helical" evidence="1">
    <location>
        <begin position="125"/>
        <end position="142"/>
    </location>
</feature>
<dbReference type="RefSeq" id="WP_405283995.1">
    <property type="nucleotide sequence ID" value="NZ_CP144380.1"/>
</dbReference>
<organism evidence="2 3">
    <name type="scientific">Gaopeijia maritima</name>
    <dbReference type="NCBI Taxonomy" id="3119007"/>
    <lineage>
        <taxon>Bacteria</taxon>
        <taxon>Pseudomonadati</taxon>
        <taxon>Gemmatimonadota</taxon>
        <taxon>Longimicrobiia</taxon>
        <taxon>Gaopeijiales</taxon>
        <taxon>Gaopeijiaceae</taxon>
        <taxon>Gaopeijia</taxon>
    </lineage>
</organism>
<feature type="transmembrane region" description="Helical" evidence="1">
    <location>
        <begin position="334"/>
        <end position="351"/>
    </location>
</feature>
<feature type="transmembrane region" description="Helical" evidence="1">
    <location>
        <begin position="416"/>
        <end position="439"/>
    </location>
</feature>
<keyword evidence="1" id="KW-0812">Transmembrane</keyword>
<feature type="transmembrane region" description="Helical" evidence="1">
    <location>
        <begin position="148"/>
        <end position="165"/>
    </location>
</feature>
<comment type="caution">
    <text evidence="2">The sequence shown here is derived from an EMBL/GenBank/DDBJ whole genome shotgun (WGS) entry which is preliminary data.</text>
</comment>
<feature type="transmembrane region" description="Helical" evidence="1">
    <location>
        <begin position="357"/>
        <end position="378"/>
    </location>
</feature>
<feature type="transmembrane region" description="Helical" evidence="1">
    <location>
        <begin position="202"/>
        <end position="219"/>
    </location>
</feature>
<feature type="transmembrane region" description="Helical" evidence="1">
    <location>
        <begin position="451"/>
        <end position="470"/>
    </location>
</feature>
<evidence type="ECO:0000313" key="3">
    <source>
        <dbReference type="Proteomes" id="UP001484239"/>
    </source>
</evidence>
<dbReference type="Proteomes" id="UP001484239">
    <property type="component" value="Unassembled WGS sequence"/>
</dbReference>
<keyword evidence="1" id="KW-1133">Transmembrane helix</keyword>
<evidence type="ECO:0008006" key="4">
    <source>
        <dbReference type="Google" id="ProtNLM"/>
    </source>
</evidence>
<accession>A0ABU9ECC9</accession>
<sequence>MTGAADASSGASSRGRGPLRGLLWLGLAALGALHLFGARRDAWFAGDEAWYVGLARALSSGEGYRFDGLPHGVYPPGYPIALMPAVDRWGVDPHALVVYSGVLSLFGVLAVAWWLARRGDVRSPGLWIWFLLASVGVFEVFTDLRSEGLFLLVLALLLGTLERHASPRPGGARPGALALAGGAVLGLLLGAALPAVRSVGMALPAALLLSAATGILGPGRRLGAGWLARAGGAFAGSVAYLLWWIPRGGRYGDERSYLNLLTMVDPHEPDLGRAGPLQVLERLFDQTAIQLSHGVELLTNIVPFHPFLFGWPQLVLAALVALGIARELARRNPVAGWFFLGYMAIIVSWPFDEGTRFLVPVFPMLLLFVVRGGEWAWSVRPRTAEGWRRAAYWMALLAVVAAVETLARGATSKQGWLWVALWAASASFAAFRGGALAEWSPPVRRRRVRAGWALVFLLVGLPSIVAATVMQRGGETKFQADRIGGGVEWIRAHTDSSTVLASTSEHQGLHLHTGRTVRGVPTTSDPERLWAAVDTTRARYLVVPGDHEYPYLRPTGDARFSVLDATRPGVLHLVFAWPLGRVFELRAP</sequence>
<feature type="transmembrane region" description="Helical" evidence="1">
    <location>
        <begin position="390"/>
        <end position="410"/>
    </location>
</feature>
<proteinExistence type="predicted"/>
<evidence type="ECO:0000256" key="1">
    <source>
        <dbReference type="SAM" id="Phobius"/>
    </source>
</evidence>
<protein>
    <recommendedName>
        <fullName evidence="4">Glycosyltransferase RgtA/B/C/D-like domain-containing protein</fullName>
    </recommendedName>
</protein>
<feature type="transmembrane region" description="Helical" evidence="1">
    <location>
        <begin position="177"/>
        <end position="196"/>
    </location>
</feature>
<feature type="transmembrane region" description="Helical" evidence="1">
    <location>
        <begin position="21"/>
        <end position="38"/>
    </location>
</feature>
<name>A0ABU9ECC9_9BACT</name>
<keyword evidence="3" id="KW-1185">Reference proteome</keyword>
<keyword evidence="1" id="KW-0472">Membrane</keyword>
<dbReference type="EMBL" id="JBBHLI010000011">
    <property type="protein sequence ID" value="MEK9502381.1"/>
    <property type="molecule type" value="Genomic_DNA"/>
</dbReference>
<reference evidence="2 3" key="1">
    <citation type="submission" date="2024-02" db="EMBL/GenBank/DDBJ databases">
        <title>A novel Gemmatimonadota bacterium.</title>
        <authorList>
            <person name="Du Z.-J."/>
            <person name="Ye Y.-Q."/>
        </authorList>
    </citation>
    <scope>NUCLEOTIDE SEQUENCE [LARGE SCALE GENOMIC DNA]</scope>
    <source>
        <strain evidence="2 3">DH-20</strain>
    </source>
</reference>
<feature type="transmembrane region" description="Helical" evidence="1">
    <location>
        <begin position="304"/>
        <end position="322"/>
    </location>
</feature>
<feature type="transmembrane region" description="Helical" evidence="1">
    <location>
        <begin position="96"/>
        <end position="116"/>
    </location>
</feature>
<feature type="transmembrane region" description="Helical" evidence="1">
    <location>
        <begin position="226"/>
        <end position="245"/>
    </location>
</feature>
<evidence type="ECO:0000313" key="2">
    <source>
        <dbReference type="EMBL" id="MEK9502381.1"/>
    </source>
</evidence>
<gene>
    <name evidence="2" type="ORF">WI372_15415</name>
</gene>